<evidence type="ECO:0000256" key="2">
    <source>
        <dbReference type="ARBA" id="ARBA00022723"/>
    </source>
</evidence>
<accession>A0ABQ6FP60</accession>
<proteinExistence type="predicted"/>
<comment type="subcellular location">
    <subcellularLocation>
        <location evidence="1">Cell envelope</location>
    </subcellularLocation>
</comment>
<evidence type="ECO:0000256" key="6">
    <source>
        <dbReference type="SAM" id="Phobius"/>
    </source>
</evidence>
<feature type="region of interest" description="Disordered" evidence="5">
    <location>
        <begin position="134"/>
        <end position="163"/>
    </location>
</feature>
<feature type="compositionally biased region" description="Low complexity" evidence="5">
    <location>
        <begin position="135"/>
        <end position="147"/>
    </location>
</feature>
<keyword evidence="2" id="KW-0479">Metal-binding</keyword>
<feature type="domain" description="CopC" evidence="8">
    <location>
        <begin position="35"/>
        <end position="134"/>
    </location>
</feature>
<keyword evidence="4" id="KW-0186">Copper</keyword>
<evidence type="ECO:0000256" key="1">
    <source>
        <dbReference type="ARBA" id="ARBA00004196"/>
    </source>
</evidence>
<feature type="chain" id="PRO_5046063672" description="CopC domain-containing protein" evidence="7">
    <location>
        <begin position="32"/>
        <end position="198"/>
    </location>
</feature>
<feature type="signal peptide" evidence="7">
    <location>
        <begin position="1"/>
        <end position="31"/>
    </location>
</feature>
<reference evidence="9 10" key="1">
    <citation type="submission" date="2023-02" db="EMBL/GenBank/DDBJ databases">
        <title>Dictyobacter halimunensis sp. nov., a new member of the class Ktedonobacteria from forest soil in a geothermal area.</title>
        <authorList>
            <person name="Rachmania M.K."/>
            <person name="Ningsih F."/>
            <person name="Sakai Y."/>
            <person name="Yabe S."/>
            <person name="Yokota A."/>
            <person name="Sjamsuridzal W."/>
        </authorList>
    </citation>
    <scope>NUCLEOTIDE SEQUENCE [LARGE SCALE GENOMIC DNA]</scope>
    <source>
        <strain evidence="9 10">S3.2.2.5</strain>
    </source>
</reference>
<protein>
    <recommendedName>
        <fullName evidence="8">CopC domain-containing protein</fullName>
    </recommendedName>
</protein>
<keyword evidence="6" id="KW-0812">Transmembrane</keyword>
<dbReference type="PANTHER" id="PTHR34820">
    <property type="entry name" value="INNER MEMBRANE PROTEIN YEBZ"/>
    <property type="match status" value="1"/>
</dbReference>
<feature type="transmembrane region" description="Helical" evidence="6">
    <location>
        <begin position="168"/>
        <end position="189"/>
    </location>
</feature>
<dbReference type="Pfam" id="PF04234">
    <property type="entry name" value="CopC"/>
    <property type="match status" value="1"/>
</dbReference>
<dbReference type="Gene3D" id="2.60.40.1220">
    <property type="match status" value="1"/>
</dbReference>
<dbReference type="Proteomes" id="UP001344906">
    <property type="component" value="Unassembled WGS sequence"/>
</dbReference>
<organism evidence="9 10">
    <name type="scientific">Dictyobacter halimunensis</name>
    <dbReference type="NCBI Taxonomy" id="3026934"/>
    <lineage>
        <taxon>Bacteria</taxon>
        <taxon>Bacillati</taxon>
        <taxon>Chloroflexota</taxon>
        <taxon>Ktedonobacteria</taxon>
        <taxon>Ktedonobacterales</taxon>
        <taxon>Dictyobacteraceae</taxon>
        <taxon>Dictyobacter</taxon>
    </lineage>
</organism>
<evidence type="ECO:0000256" key="7">
    <source>
        <dbReference type="SAM" id="SignalP"/>
    </source>
</evidence>
<dbReference type="EMBL" id="BSRI01000001">
    <property type="protein sequence ID" value="GLV56064.1"/>
    <property type="molecule type" value="Genomic_DNA"/>
</dbReference>
<evidence type="ECO:0000256" key="5">
    <source>
        <dbReference type="SAM" id="MobiDB-lite"/>
    </source>
</evidence>
<dbReference type="RefSeq" id="WP_338250947.1">
    <property type="nucleotide sequence ID" value="NZ_BSRI01000001.1"/>
</dbReference>
<keyword evidence="6" id="KW-1133">Transmembrane helix</keyword>
<dbReference type="InterPro" id="IPR007348">
    <property type="entry name" value="CopC_dom"/>
</dbReference>
<comment type="caution">
    <text evidence="9">The sequence shown here is derived from an EMBL/GenBank/DDBJ whole genome shotgun (WGS) entry which is preliminary data.</text>
</comment>
<dbReference type="InterPro" id="IPR032694">
    <property type="entry name" value="CopC/D"/>
</dbReference>
<dbReference type="InterPro" id="IPR014756">
    <property type="entry name" value="Ig_E-set"/>
</dbReference>
<keyword evidence="6" id="KW-0472">Membrane</keyword>
<evidence type="ECO:0000256" key="3">
    <source>
        <dbReference type="ARBA" id="ARBA00022729"/>
    </source>
</evidence>
<dbReference type="PANTHER" id="PTHR34820:SF4">
    <property type="entry name" value="INNER MEMBRANE PROTEIN YEBZ"/>
    <property type="match status" value="1"/>
</dbReference>
<evidence type="ECO:0000256" key="4">
    <source>
        <dbReference type="ARBA" id="ARBA00023008"/>
    </source>
</evidence>
<keyword evidence="10" id="KW-1185">Reference proteome</keyword>
<dbReference type="SUPFAM" id="SSF81296">
    <property type="entry name" value="E set domains"/>
    <property type="match status" value="1"/>
</dbReference>
<evidence type="ECO:0000313" key="9">
    <source>
        <dbReference type="EMBL" id="GLV56064.1"/>
    </source>
</evidence>
<dbReference type="InterPro" id="IPR014755">
    <property type="entry name" value="Cu-Rt/internalin_Ig-like"/>
</dbReference>
<evidence type="ECO:0000313" key="10">
    <source>
        <dbReference type="Proteomes" id="UP001344906"/>
    </source>
</evidence>
<keyword evidence="3 7" id="KW-0732">Signal</keyword>
<sequence>MRVVSLQRLRLLSATILSLGLFFAFAGTALAQPLHAKVISSDPAINSVIAQAPTTITVTTAENMKPGPANSNVQVYGPDGALVNNGDAKVSLNNPTKMSVTIKPEKTNGTYVVRWTTVSAEDGDPDQGAFVFSVGSTSTGASTQTQPTPAPKPTAPTSTTASASSTPLWISIVTGIVALVVGLGAGMGITRMRKPHVP</sequence>
<name>A0ABQ6FP60_9CHLR</name>
<gene>
    <name evidence="9" type="ORF">KDH_29080</name>
</gene>
<evidence type="ECO:0000259" key="8">
    <source>
        <dbReference type="Pfam" id="PF04234"/>
    </source>
</evidence>